<evidence type="ECO:0000313" key="8">
    <source>
        <dbReference type="Proteomes" id="UP000594263"/>
    </source>
</evidence>
<dbReference type="GO" id="GO:0016709">
    <property type="term" value="F:oxidoreductase activity, acting on paired donors, with incorporation or reduction of molecular oxygen, NAD(P)H as one donor, and incorporation of one atom of oxygen"/>
    <property type="evidence" value="ECO:0007669"/>
    <property type="project" value="TreeGrafter"/>
</dbReference>
<dbReference type="InterPro" id="IPR051103">
    <property type="entry name" value="Plant_metabolite_P450s"/>
</dbReference>
<evidence type="ECO:0000256" key="6">
    <source>
        <dbReference type="SAM" id="MobiDB-lite"/>
    </source>
</evidence>
<evidence type="ECO:0000256" key="4">
    <source>
        <dbReference type="ARBA" id="ARBA00022989"/>
    </source>
</evidence>
<keyword evidence="5" id="KW-0472">Membrane</keyword>
<name>A0A7N0UI90_KALFE</name>
<evidence type="ECO:0000256" key="5">
    <source>
        <dbReference type="ARBA" id="ARBA00023136"/>
    </source>
</evidence>
<evidence type="ECO:0000256" key="3">
    <source>
        <dbReference type="ARBA" id="ARBA00022723"/>
    </source>
</evidence>
<accession>A0A7N0UI90</accession>
<dbReference type="GO" id="GO:0020037">
    <property type="term" value="F:heme binding"/>
    <property type="evidence" value="ECO:0007669"/>
    <property type="project" value="InterPro"/>
</dbReference>
<evidence type="ECO:0000256" key="2">
    <source>
        <dbReference type="ARBA" id="ARBA00022692"/>
    </source>
</evidence>
<dbReference type="AlphaFoldDB" id="A0A7N0UI90"/>
<reference evidence="7" key="1">
    <citation type="submission" date="2021-01" db="UniProtKB">
        <authorList>
            <consortium name="EnsemblPlants"/>
        </authorList>
    </citation>
    <scope>IDENTIFICATION</scope>
</reference>
<dbReference type="InterPro" id="IPR036396">
    <property type="entry name" value="Cyt_P450_sf"/>
</dbReference>
<keyword evidence="4" id="KW-1133">Transmembrane helix</keyword>
<keyword evidence="3" id="KW-0479">Metal-binding</keyword>
<dbReference type="PANTHER" id="PTHR24298:SF800">
    <property type="entry name" value="CYTOCHROME P450 89A2-RELATED"/>
    <property type="match status" value="1"/>
</dbReference>
<dbReference type="Gene3D" id="1.10.630.10">
    <property type="entry name" value="Cytochrome P450"/>
    <property type="match status" value="1"/>
</dbReference>
<sequence length="285" mass="32029">MKDGGRTSLQMGIKHHQEKDHQPYGGNGGGLSIPPGPPSFLIVTAFSWMRKSFSQIEPTLRSLRSKSRVTVFISDHKLAHKALIQNGAICSNRPTSSPAAKLINTNQKNISSAFYVRSYSAVRKWILDILIRSLEQDAAAIAGIMAVDHLQYAMFCLLVFMCFGDKVSNEQIKRVDSVHRDFIIKTSQSDVLNFLPDNPTLGKFVFRKGWVELYRIRAEQEQVLIPSSEHAQNKKPNQGPRIAKCFHMWTHSSWDAVALTILIMTSSTVSKDKLLLLLLLPLRTN</sequence>
<dbReference type="GO" id="GO:0016020">
    <property type="term" value="C:membrane"/>
    <property type="evidence" value="ECO:0007669"/>
    <property type="project" value="UniProtKB-SubCell"/>
</dbReference>
<evidence type="ECO:0000256" key="1">
    <source>
        <dbReference type="ARBA" id="ARBA00004167"/>
    </source>
</evidence>
<keyword evidence="2" id="KW-0812">Transmembrane</keyword>
<keyword evidence="8" id="KW-1185">Reference proteome</keyword>
<dbReference type="GO" id="GO:0005506">
    <property type="term" value="F:iron ion binding"/>
    <property type="evidence" value="ECO:0007669"/>
    <property type="project" value="InterPro"/>
</dbReference>
<organism evidence="7 8">
    <name type="scientific">Kalanchoe fedtschenkoi</name>
    <name type="common">Lavender scallops</name>
    <name type="synonym">South American air plant</name>
    <dbReference type="NCBI Taxonomy" id="63787"/>
    <lineage>
        <taxon>Eukaryota</taxon>
        <taxon>Viridiplantae</taxon>
        <taxon>Streptophyta</taxon>
        <taxon>Embryophyta</taxon>
        <taxon>Tracheophyta</taxon>
        <taxon>Spermatophyta</taxon>
        <taxon>Magnoliopsida</taxon>
        <taxon>eudicotyledons</taxon>
        <taxon>Gunneridae</taxon>
        <taxon>Pentapetalae</taxon>
        <taxon>Saxifragales</taxon>
        <taxon>Crassulaceae</taxon>
        <taxon>Kalanchoe</taxon>
    </lineage>
</organism>
<proteinExistence type="predicted"/>
<evidence type="ECO:0000313" key="7">
    <source>
        <dbReference type="EnsemblPlants" id="Kaladp0067s0090.1.v1.1"/>
    </source>
</evidence>
<dbReference type="SUPFAM" id="SSF48264">
    <property type="entry name" value="Cytochrome P450"/>
    <property type="match status" value="1"/>
</dbReference>
<dbReference type="OMA" id="EESCANE"/>
<dbReference type="Gramene" id="Kaladp0067s0090.1.v1.1">
    <property type="protein sequence ID" value="Kaladp0067s0090.1.v1.1"/>
    <property type="gene ID" value="Kaladp0067s0090.v1.1"/>
</dbReference>
<dbReference type="Proteomes" id="UP000594263">
    <property type="component" value="Unplaced"/>
</dbReference>
<dbReference type="PANTHER" id="PTHR24298">
    <property type="entry name" value="FLAVONOID 3'-MONOOXYGENASE-RELATED"/>
    <property type="match status" value="1"/>
</dbReference>
<dbReference type="EnsemblPlants" id="Kaladp0067s0090.1.v1.1">
    <property type="protein sequence ID" value="Kaladp0067s0090.1.v1.1"/>
    <property type="gene ID" value="Kaladp0067s0090.v1.1"/>
</dbReference>
<protein>
    <submittedName>
        <fullName evidence="7">Uncharacterized protein</fullName>
    </submittedName>
</protein>
<comment type="subcellular location">
    <subcellularLocation>
        <location evidence="1">Membrane</location>
        <topology evidence="1">Single-pass membrane protein</topology>
    </subcellularLocation>
</comment>
<feature type="region of interest" description="Disordered" evidence="6">
    <location>
        <begin position="1"/>
        <end position="30"/>
    </location>
</feature>